<dbReference type="InterPro" id="IPR037154">
    <property type="entry name" value="YtpR-like_sf"/>
</dbReference>
<dbReference type="InterPro" id="IPR002547">
    <property type="entry name" value="tRNA-bd_dom"/>
</dbReference>
<dbReference type="GeneID" id="78521094"/>
<gene>
    <name evidence="5" type="ORF">BSQ50_07535</name>
</gene>
<dbReference type="RefSeq" id="WP_057886840.1">
    <property type="nucleotide sequence ID" value="NZ_CP018180.1"/>
</dbReference>
<dbReference type="Gene3D" id="2.40.50.140">
    <property type="entry name" value="Nucleic acid-binding proteins"/>
    <property type="match status" value="1"/>
</dbReference>
<keyword evidence="6" id="KW-1185">Reference proteome</keyword>
<dbReference type="Pfam" id="PF14794">
    <property type="entry name" value="DUF4479"/>
    <property type="match status" value="1"/>
</dbReference>
<reference evidence="5 6" key="1">
    <citation type="submission" date="2016-11" db="EMBL/GenBank/DDBJ databases">
        <title>Interaction between Lactobacillus species and yeast in water kefir.</title>
        <authorList>
            <person name="Behr J."/>
            <person name="Xu D."/>
            <person name="Vogel R.F."/>
        </authorList>
    </citation>
    <scope>NUCLEOTIDE SEQUENCE [LARGE SCALE GENOMIC DNA]</scope>
    <source>
        <strain evidence="5 6">TMW 1.1827</strain>
    </source>
</reference>
<keyword evidence="1 3" id="KW-0820">tRNA-binding</keyword>
<dbReference type="Pfam" id="PF01588">
    <property type="entry name" value="tRNA_bind"/>
    <property type="match status" value="1"/>
</dbReference>
<evidence type="ECO:0000256" key="3">
    <source>
        <dbReference type="PROSITE-ProRule" id="PRU00209"/>
    </source>
</evidence>
<dbReference type="CDD" id="cd02796">
    <property type="entry name" value="tRNA_bind_bactPheRS"/>
    <property type="match status" value="1"/>
</dbReference>
<dbReference type="InterPro" id="IPR027855">
    <property type="entry name" value="DUF4479"/>
</dbReference>
<protein>
    <submittedName>
        <fullName evidence="5">tRNA-binding protein</fullName>
    </submittedName>
</protein>
<dbReference type="PROSITE" id="PS50886">
    <property type="entry name" value="TRBD"/>
    <property type="match status" value="1"/>
</dbReference>
<name>A0A3S6R1I4_9LACO</name>
<dbReference type="Proteomes" id="UP000324497">
    <property type="component" value="Chromosome"/>
</dbReference>
<dbReference type="NCBIfam" id="NF045760">
    <property type="entry name" value="YtpR"/>
    <property type="match status" value="1"/>
</dbReference>
<dbReference type="InterPro" id="IPR012340">
    <property type="entry name" value="NA-bd_OB-fold"/>
</dbReference>
<evidence type="ECO:0000256" key="2">
    <source>
        <dbReference type="ARBA" id="ARBA00022884"/>
    </source>
</evidence>
<dbReference type="InterPro" id="IPR033714">
    <property type="entry name" value="tRNA_bind_bactPheRS"/>
</dbReference>
<keyword evidence="2 3" id="KW-0694">RNA-binding</keyword>
<sequence>MLITCYNPAELGDILLVVVAADVSNQQVIQKEDIVQFSDPVSGKPIGYNVMHASKLLPGLIGSGQIELKVQQLQILNEALQQAGFSSELVADRKPHFVVGLVKQLEVHPNSDHLQIAQVQVEKQRLVQIVCGAPNIAADQLVVVAEPGAMMPSGEIIWPGELRGVASSGMICSARELALPNAPQKRGILVLPAADYQPGMPFDLAKHQAGK</sequence>
<proteinExistence type="predicted"/>
<dbReference type="SUPFAM" id="SSF50249">
    <property type="entry name" value="Nucleic acid-binding proteins"/>
    <property type="match status" value="1"/>
</dbReference>
<accession>A0A3S6R1I4</accession>
<evidence type="ECO:0000256" key="1">
    <source>
        <dbReference type="ARBA" id="ARBA00022555"/>
    </source>
</evidence>
<dbReference type="GO" id="GO:0000049">
    <property type="term" value="F:tRNA binding"/>
    <property type="evidence" value="ECO:0007669"/>
    <property type="project" value="UniProtKB-UniRule"/>
</dbReference>
<dbReference type="EMBL" id="CP018180">
    <property type="protein sequence ID" value="AUJ32427.1"/>
    <property type="molecule type" value="Genomic_DNA"/>
</dbReference>
<dbReference type="Gene3D" id="3.30.1940.10">
    <property type="entry name" value="YtpR-like"/>
    <property type="match status" value="1"/>
</dbReference>
<dbReference type="KEGG" id="lng:BSQ50_07535"/>
<dbReference type="AlphaFoldDB" id="A0A3S6R1I4"/>
<evidence type="ECO:0000259" key="4">
    <source>
        <dbReference type="PROSITE" id="PS50886"/>
    </source>
</evidence>
<evidence type="ECO:0000313" key="6">
    <source>
        <dbReference type="Proteomes" id="UP000324497"/>
    </source>
</evidence>
<evidence type="ECO:0000313" key="5">
    <source>
        <dbReference type="EMBL" id="AUJ32427.1"/>
    </source>
</evidence>
<feature type="domain" description="TRNA-binding" evidence="4">
    <location>
        <begin position="91"/>
        <end position="203"/>
    </location>
</feature>
<organism evidence="5 6">
    <name type="scientific">Liquorilactobacillus nagelii</name>
    <dbReference type="NCBI Taxonomy" id="82688"/>
    <lineage>
        <taxon>Bacteria</taxon>
        <taxon>Bacillati</taxon>
        <taxon>Bacillota</taxon>
        <taxon>Bacilli</taxon>
        <taxon>Lactobacillales</taxon>
        <taxon>Lactobacillaceae</taxon>
        <taxon>Liquorilactobacillus</taxon>
    </lineage>
</organism>